<dbReference type="PANTHER" id="PTHR43479:SF11">
    <property type="entry name" value="ACREF_ENVCD OPERON REPRESSOR-RELATED"/>
    <property type="match status" value="1"/>
</dbReference>
<feature type="DNA-binding region" description="H-T-H motif" evidence="2">
    <location>
        <begin position="32"/>
        <end position="51"/>
    </location>
</feature>
<dbReference type="EMBL" id="BJZK01000001">
    <property type="protein sequence ID" value="GEO70986.1"/>
    <property type="molecule type" value="Genomic_DNA"/>
</dbReference>
<feature type="domain" description="HTH tetR-type" evidence="3">
    <location>
        <begin position="9"/>
        <end position="69"/>
    </location>
</feature>
<dbReference type="Proteomes" id="UP000321794">
    <property type="component" value="Unassembled WGS sequence"/>
</dbReference>
<dbReference type="PROSITE" id="PS50977">
    <property type="entry name" value="HTH_TETR_2"/>
    <property type="match status" value="1"/>
</dbReference>
<keyword evidence="1 2" id="KW-0238">DNA-binding</keyword>
<dbReference type="Gene3D" id="1.10.357.10">
    <property type="entry name" value="Tetracycline Repressor, domain 2"/>
    <property type="match status" value="1"/>
</dbReference>
<proteinExistence type="predicted"/>
<dbReference type="InterPro" id="IPR050624">
    <property type="entry name" value="HTH-type_Tx_Regulator"/>
</dbReference>
<keyword evidence="5" id="KW-1185">Reference proteome</keyword>
<sequence>MNGQERLAEQSRQLLVEALFTLLADNHYGEITVTDLTTQAQLARRTFYRSFANKDDLLAFYGNRSLRRYQVVRREKLTATADLQTAMTFFFQFWWPERHRLRLLIQQNLFMGLLTQSRVTLTPQDLGLNPAATPYLTNFLIGGLWTTLNTWLAQATPEPPATVAQTLLRELPQLPTQP</sequence>
<dbReference type="InterPro" id="IPR009057">
    <property type="entry name" value="Homeodomain-like_sf"/>
</dbReference>
<dbReference type="SUPFAM" id="SSF46689">
    <property type="entry name" value="Homeodomain-like"/>
    <property type="match status" value="1"/>
</dbReference>
<evidence type="ECO:0000313" key="4">
    <source>
        <dbReference type="EMBL" id="GEO70986.1"/>
    </source>
</evidence>
<evidence type="ECO:0000256" key="1">
    <source>
        <dbReference type="ARBA" id="ARBA00023125"/>
    </source>
</evidence>
<reference evidence="4 5" key="1">
    <citation type="submission" date="2019-07" db="EMBL/GenBank/DDBJ databases">
        <title>Whole genome shotgun sequence of Lactobacillus zymae NBRC 107157.</title>
        <authorList>
            <person name="Hosoyama A."/>
            <person name="Uohara A."/>
            <person name="Ohji S."/>
            <person name="Ichikawa N."/>
        </authorList>
    </citation>
    <scope>NUCLEOTIDE SEQUENCE [LARGE SCALE GENOMIC DNA]</scope>
    <source>
        <strain evidence="4 5">NBRC 107157</strain>
    </source>
</reference>
<dbReference type="RefSeq" id="WP_057730814.1">
    <property type="nucleotide sequence ID" value="NZ_BJZK01000001.1"/>
</dbReference>
<accession>A0ABQ0WVE6</accession>
<evidence type="ECO:0000259" key="3">
    <source>
        <dbReference type="PROSITE" id="PS50977"/>
    </source>
</evidence>
<dbReference type="InterPro" id="IPR001647">
    <property type="entry name" value="HTH_TetR"/>
</dbReference>
<comment type="caution">
    <text evidence="4">The sequence shown here is derived from an EMBL/GenBank/DDBJ whole genome shotgun (WGS) entry which is preliminary data.</text>
</comment>
<dbReference type="Pfam" id="PF00440">
    <property type="entry name" value="TetR_N"/>
    <property type="match status" value="1"/>
</dbReference>
<organism evidence="4 5">
    <name type="scientific">Levilactobacillus zymae</name>
    <dbReference type="NCBI Taxonomy" id="267363"/>
    <lineage>
        <taxon>Bacteria</taxon>
        <taxon>Bacillati</taxon>
        <taxon>Bacillota</taxon>
        <taxon>Bacilli</taxon>
        <taxon>Lactobacillales</taxon>
        <taxon>Lactobacillaceae</taxon>
        <taxon>Levilactobacillus</taxon>
    </lineage>
</organism>
<evidence type="ECO:0000313" key="5">
    <source>
        <dbReference type="Proteomes" id="UP000321794"/>
    </source>
</evidence>
<protein>
    <submittedName>
        <fullName evidence="4">AcrR family transcriptional regulator</fullName>
    </submittedName>
</protein>
<gene>
    <name evidence="4" type="ORF">LZY01_01540</name>
</gene>
<dbReference type="PANTHER" id="PTHR43479">
    <property type="entry name" value="ACREF/ENVCD OPERON REPRESSOR-RELATED"/>
    <property type="match status" value="1"/>
</dbReference>
<name>A0ABQ0WVE6_9LACO</name>
<evidence type="ECO:0000256" key="2">
    <source>
        <dbReference type="PROSITE-ProRule" id="PRU00335"/>
    </source>
</evidence>